<sequence>MKMTHKLALILGLISSTMLLTILMLFLFFYRRRMRNYEEEEEEEGEEEEDIEASEKYKHEELVIFQGGEDLTICDVLEASGEVIGKSNCGTLYKASLQRSNSIRLLRFLRPICCAAIRGEELEGTVRLLGEIRHPNLVPLLGFYTGTRGEKLLVHPFYACGNLAQFIRGDGNGKCYNWFTIFRISYGIAKGLEHLHTAILQYKPIIHGNLKTKNILLDRNFQPYVSDYGLHLLLNPTASQQMLEASAYEGYKAPELIKMKDASEKSDIYSLGVILLELLSGKEPIIHDHLTSTPDDEDFHLPSFMRNAQRISDMFHPAILIRKSRDDDDGDGETSFVAEECILKCFELAMACCSPSPSLRPNIKQVLWKLEEIVR</sequence>
<proteinExistence type="predicted"/>
<dbReference type="GO" id="GO:0004672">
    <property type="term" value="F:protein kinase activity"/>
    <property type="evidence" value="ECO:0007669"/>
    <property type="project" value="InterPro"/>
</dbReference>
<dbReference type="Gene3D" id="3.30.200.20">
    <property type="entry name" value="Phosphorylase Kinase, domain 1"/>
    <property type="match status" value="1"/>
</dbReference>
<dbReference type="Pfam" id="PF00069">
    <property type="entry name" value="Pkinase"/>
    <property type="match status" value="1"/>
</dbReference>
<dbReference type="PANTHER" id="PTHR48008:SF13">
    <property type="entry name" value="PROTEIN KINASE SUPERFAMILY PROTEIN"/>
    <property type="match status" value="1"/>
</dbReference>
<organism evidence="3 4">
    <name type="scientific">Senna tora</name>
    <dbReference type="NCBI Taxonomy" id="362788"/>
    <lineage>
        <taxon>Eukaryota</taxon>
        <taxon>Viridiplantae</taxon>
        <taxon>Streptophyta</taxon>
        <taxon>Embryophyta</taxon>
        <taxon>Tracheophyta</taxon>
        <taxon>Spermatophyta</taxon>
        <taxon>Magnoliopsida</taxon>
        <taxon>eudicotyledons</taxon>
        <taxon>Gunneridae</taxon>
        <taxon>Pentapetalae</taxon>
        <taxon>rosids</taxon>
        <taxon>fabids</taxon>
        <taxon>Fabales</taxon>
        <taxon>Fabaceae</taxon>
        <taxon>Caesalpinioideae</taxon>
        <taxon>Cassia clade</taxon>
        <taxon>Senna</taxon>
    </lineage>
</organism>
<protein>
    <submittedName>
        <fullName evidence="3">Putative kinase-like protein TMKL1</fullName>
    </submittedName>
</protein>
<feature type="transmembrane region" description="Helical" evidence="1">
    <location>
        <begin position="7"/>
        <end position="30"/>
    </location>
</feature>
<evidence type="ECO:0000313" key="3">
    <source>
        <dbReference type="EMBL" id="KAF7836321.1"/>
    </source>
</evidence>
<name>A0A835CAD3_9FABA</name>
<keyword evidence="1" id="KW-0812">Transmembrane</keyword>
<feature type="domain" description="Protein kinase" evidence="2">
    <location>
        <begin position="78"/>
        <end position="374"/>
    </location>
</feature>
<dbReference type="GO" id="GO:0005524">
    <property type="term" value="F:ATP binding"/>
    <property type="evidence" value="ECO:0007669"/>
    <property type="project" value="InterPro"/>
</dbReference>
<dbReference type="InterPro" id="IPR011009">
    <property type="entry name" value="Kinase-like_dom_sf"/>
</dbReference>
<comment type="caution">
    <text evidence="3">The sequence shown here is derived from an EMBL/GenBank/DDBJ whole genome shotgun (WGS) entry which is preliminary data.</text>
</comment>
<dbReference type="InterPro" id="IPR052451">
    <property type="entry name" value="Ser/Thr_kinase-like"/>
</dbReference>
<dbReference type="Proteomes" id="UP000634136">
    <property type="component" value="Unassembled WGS sequence"/>
</dbReference>
<keyword evidence="3" id="KW-0418">Kinase</keyword>
<dbReference type="Gene3D" id="1.10.510.10">
    <property type="entry name" value="Transferase(Phosphotransferase) domain 1"/>
    <property type="match status" value="1"/>
</dbReference>
<keyword evidence="4" id="KW-1185">Reference proteome</keyword>
<keyword evidence="3" id="KW-0808">Transferase</keyword>
<reference evidence="3" key="1">
    <citation type="submission" date="2020-09" db="EMBL/GenBank/DDBJ databases">
        <title>Genome-Enabled Discovery of Anthraquinone Biosynthesis in Senna tora.</title>
        <authorList>
            <person name="Kang S.-H."/>
            <person name="Pandey R.P."/>
            <person name="Lee C.-M."/>
            <person name="Sim J.-S."/>
            <person name="Jeong J.-T."/>
            <person name="Choi B.-S."/>
            <person name="Jung M."/>
            <person name="Ginzburg D."/>
            <person name="Zhao K."/>
            <person name="Won S.Y."/>
            <person name="Oh T.-J."/>
            <person name="Yu Y."/>
            <person name="Kim N.-H."/>
            <person name="Lee O.R."/>
            <person name="Lee T.-H."/>
            <person name="Bashyal P."/>
            <person name="Kim T.-S."/>
            <person name="Lee W.-H."/>
            <person name="Kawkins C."/>
            <person name="Kim C.-K."/>
            <person name="Kim J.S."/>
            <person name="Ahn B.O."/>
            <person name="Rhee S.Y."/>
            <person name="Sohng J.K."/>
        </authorList>
    </citation>
    <scope>NUCLEOTIDE SEQUENCE</scope>
    <source>
        <tissue evidence="3">Leaf</tissue>
    </source>
</reference>
<dbReference type="SUPFAM" id="SSF56112">
    <property type="entry name" value="Protein kinase-like (PK-like)"/>
    <property type="match status" value="1"/>
</dbReference>
<evidence type="ECO:0000313" key="4">
    <source>
        <dbReference type="Proteomes" id="UP000634136"/>
    </source>
</evidence>
<dbReference type="PROSITE" id="PS50011">
    <property type="entry name" value="PROTEIN_KINASE_DOM"/>
    <property type="match status" value="1"/>
</dbReference>
<dbReference type="OrthoDB" id="4062651at2759"/>
<keyword evidence="1" id="KW-0472">Membrane</keyword>
<dbReference type="InterPro" id="IPR000719">
    <property type="entry name" value="Prot_kinase_dom"/>
</dbReference>
<accession>A0A835CAD3</accession>
<evidence type="ECO:0000259" key="2">
    <source>
        <dbReference type="PROSITE" id="PS50011"/>
    </source>
</evidence>
<evidence type="ECO:0000256" key="1">
    <source>
        <dbReference type="SAM" id="Phobius"/>
    </source>
</evidence>
<dbReference type="EMBL" id="JAAIUW010000004">
    <property type="protein sequence ID" value="KAF7836321.1"/>
    <property type="molecule type" value="Genomic_DNA"/>
</dbReference>
<keyword evidence="1" id="KW-1133">Transmembrane helix</keyword>
<dbReference type="AlphaFoldDB" id="A0A835CAD3"/>
<dbReference type="PANTHER" id="PTHR48008">
    <property type="entry name" value="LEUCINE-RICH REPEAT RECEPTOR-LIKE PROTEIN KINASE IMK3-RELATED"/>
    <property type="match status" value="1"/>
</dbReference>
<gene>
    <name evidence="3" type="ORF">G2W53_011180</name>
</gene>